<dbReference type="EMBL" id="CAKXAJ010024941">
    <property type="protein sequence ID" value="CAH2233117.1"/>
    <property type="molecule type" value="Genomic_DNA"/>
</dbReference>
<dbReference type="Proteomes" id="UP000838756">
    <property type="component" value="Unassembled WGS sequence"/>
</dbReference>
<dbReference type="InterPro" id="IPR020904">
    <property type="entry name" value="Sc_DH/Rdtase_CS"/>
</dbReference>
<evidence type="ECO:0000256" key="1">
    <source>
        <dbReference type="ARBA" id="ARBA00023002"/>
    </source>
</evidence>
<dbReference type="PRINTS" id="PR00080">
    <property type="entry name" value="SDRFAMILY"/>
</dbReference>
<dbReference type="PANTHER" id="PTHR43157">
    <property type="entry name" value="PHOSPHATIDYLINOSITOL-GLYCAN BIOSYNTHESIS CLASS F PROTEIN-RELATED"/>
    <property type="match status" value="1"/>
</dbReference>
<dbReference type="OrthoDB" id="191979at2759"/>
<organism evidence="3 4">
    <name type="scientific">Pararge aegeria aegeria</name>
    <dbReference type="NCBI Taxonomy" id="348720"/>
    <lineage>
        <taxon>Eukaryota</taxon>
        <taxon>Metazoa</taxon>
        <taxon>Ecdysozoa</taxon>
        <taxon>Arthropoda</taxon>
        <taxon>Hexapoda</taxon>
        <taxon>Insecta</taxon>
        <taxon>Pterygota</taxon>
        <taxon>Neoptera</taxon>
        <taxon>Endopterygota</taxon>
        <taxon>Lepidoptera</taxon>
        <taxon>Glossata</taxon>
        <taxon>Ditrysia</taxon>
        <taxon>Papilionoidea</taxon>
        <taxon>Nymphalidae</taxon>
        <taxon>Satyrinae</taxon>
        <taxon>Satyrini</taxon>
        <taxon>Parargina</taxon>
        <taxon>Pararge</taxon>
    </lineage>
</organism>
<evidence type="ECO:0000256" key="2">
    <source>
        <dbReference type="RuleBase" id="RU000363"/>
    </source>
</evidence>
<dbReference type="GO" id="GO:0016491">
    <property type="term" value="F:oxidoreductase activity"/>
    <property type="evidence" value="ECO:0007669"/>
    <property type="project" value="UniProtKB-KW"/>
</dbReference>
<dbReference type="PRINTS" id="PR00081">
    <property type="entry name" value="GDHRDH"/>
</dbReference>
<gene>
    <name evidence="3" type="primary">jg13981</name>
    <name evidence="3" type="ORF">PAEG_LOCUS11245</name>
</gene>
<comment type="similarity">
    <text evidence="2">Belongs to the short-chain dehydrogenases/reductases (SDR) family.</text>
</comment>
<proteinExistence type="inferred from homology"/>
<dbReference type="SUPFAM" id="SSF51735">
    <property type="entry name" value="NAD(P)-binding Rossmann-fold domains"/>
    <property type="match status" value="1"/>
</dbReference>
<name>A0A8S4RAP3_9NEOP</name>
<accession>A0A8S4RAP3</accession>
<dbReference type="Gene3D" id="3.40.50.720">
    <property type="entry name" value="NAD(P)-binding Rossmann-like Domain"/>
    <property type="match status" value="1"/>
</dbReference>
<keyword evidence="4" id="KW-1185">Reference proteome</keyword>
<dbReference type="AlphaFoldDB" id="A0A8S4RAP3"/>
<sequence>MLVVCVNSTYTICKSKRRLDGKTAIVTGGTAGMGLQIAKDFASRGARIIIACPFHKEGEQARKYIIKKTGNKEVVFKLLDLSSIASVRKFTNEILKEEERLNILINNAGVCMAKEYITEDGLSSTMQINYFGHFLLTLLLLPLLKRSAHCSEPSGIVNVTSLTHFVAKVDFEKTNDIKHWTSFQIYANSKLYMVLFTRELAEKLKGSNVVINNADPGIVATYIYMPDSSFLKIIWPKVVVFLKFLFKTPWQGAQTAIHVALDVEGVSGEMFSNCKISKAATKAYDKDLASKVWDESVKFVRLSFQEVLIIDELIKHSLS</sequence>
<dbReference type="PANTHER" id="PTHR43157:SF31">
    <property type="entry name" value="PHOSPHATIDYLINOSITOL-GLYCAN BIOSYNTHESIS CLASS F PROTEIN"/>
    <property type="match status" value="1"/>
</dbReference>
<evidence type="ECO:0000313" key="3">
    <source>
        <dbReference type="EMBL" id="CAH2233117.1"/>
    </source>
</evidence>
<protein>
    <submittedName>
        <fullName evidence="3">Jg13981 protein</fullName>
    </submittedName>
</protein>
<dbReference type="Pfam" id="PF00106">
    <property type="entry name" value="adh_short"/>
    <property type="match status" value="1"/>
</dbReference>
<dbReference type="InterPro" id="IPR002347">
    <property type="entry name" value="SDR_fam"/>
</dbReference>
<reference evidence="3" key="1">
    <citation type="submission" date="2022-03" db="EMBL/GenBank/DDBJ databases">
        <authorList>
            <person name="Lindestad O."/>
        </authorList>
    </citation>
    <scope>NUCLEOTIDE SEQUENCE</scope>
</reference>
<dbReference type="InterPro" id="IPR036291">
    <property type="entry name" value="NAD(P)-bd_dom_sf"/>
</dbReference>
<evidence type="ECO:0000313" key="4">
    <source>
        <dbReference type="Proteomes" id="UP000838756"/>
    </source>
</evidence>
<comment type="caution">
    <text evidence="3">The sequence shown here is derived from an EMBL/GenBank/DDBJ whole genome shotgun (WGS) entry which is preliminary data.</text>
</comment>
<dbReference type="PROSITE" id="PS00061">
    <property type="entry name" value="ADH_SHORT"/>
    <property type="match status" value="1"/>
</dbReference>
<keyword evidence="1" id="KW-0560">Oxidoreductase</keyword>